<comment type="similarity">
    <text evidence="4 14">Belongs to the peptidase M24B family.</text>
</comment>
<evidence type="ECO:0000313" key="16">
    <source>
        <dbReference type="EMBL" id="KAF2764305.1"/>
    </source>
</evidence>
<organism evidence="16 17">
    <name type="scientific">Teratosphaeria nubilosa</name>
    <dbReference type="NCBI Taxonomy" id="161662"/>
    <lineage>
        <taxon>Eukaryota</taxon>
        <taxon>Fungi</taxon>
        <taxon>Dikarya</taxon>
        <taxon>Ascomycota</taxon>
        <taxon>Pezizomycotina</taxon>
        <taxon>Dothideomycetes</taxon>
        <taxon>Dothideomycetidae</taxon>
        <taxon>Mycosphaerellales</taxon>
        <taxon>Teratosphaeriaceae</taxon>
        <taxon>Teratosphaeria</taxon>
    </lineage>
</organism>
<dbReference type="SMART" id="SM01011">
    <property type="entry name" value="AMP_N"/>
    <property type="match status" value="1"/>
</dbReference>
<dbReference type="Pfam" id="PF05195">
    <property type="entry name" value="AMP_N"/>
    <property type="match status" value="1"/>
</dbReference>
<dbReference type="InterPro" id="IPR001131">
    <property type="entry name" value="Peptidase_M24B_aminopep-P_CS"/>
</dbReference>
<evidence type="ECO:0000256" key="7">
    <source>
        <dbReference type="ARBA" id="ARBA00022670"/>
    </source>
</evidence>
<keyword evidence="17" id="KW-1185">Reference proteome</keyword>
<protein>
    <recommendedName>
        <fullName evidence="5">Xaa-Pro aminopeptidase</fullName>
        <ecNumber evidence="5">3.4.11.9</ecNumber>
    </recommendedName>
    <alternativeName>
        <fullName evidence="12">Aminoacylproline aminopeptidase</fullName>
    </alternativeName>
    <alternativeName>
        <fullName evidence="13">Prolidase</fullName>
    </alternativeName>
</protein>
<accession>A0A6G1KUL2</accession>
<evidence type="ECO:0000259" key="15">
    <source>
        <dbReference type="SMART" id="SM01011"/>
    </source>
</evidence>
<keyword evidence="7" id="KW-0645">Protease</keyword>
<evidence type="ECO:0000256" key="9">
    <source>
        <dbReference type="ARBA" id="ARBA00022801"/>
    </source>
</evidence>
<comment type="catalytic activity">
    <reaction evidence="1">
        <text>Release of any N-terminal amino acid, including proline, that is linked to proline, even from a dipeptide or tripeptide.</text>
        <dbReference type="EC" id="3.4.11.9"/>
    </reaction>
</comment>
<dbReference type="PANTHER" id="PTHR43226">
    <property type="entry name" value="XAA-PRO AMINOPEPTIDASE 3"/>
    <property type="match status" value="1"/>
</dbReference>
<dbReference type="InterPro" id="IPR052433">
    <property type="entry name" value="X-Pro_dipept-like"/>
</dbReference>
<dbReference type="OrthoDB" id="10261878at2759"/>
<dbReference type="GO" id="GO:0070006">
    <property type="term" value="F:metalloaminopeptidase activity"/>
    <property type="evidence" value="ECO:0007669"/>
    <property type="project" value="InterPro"/>
</dbReference>
<dbReference type="EMBL" id="ML995930">
    <property type="protein sequence ID" value="KAF2764305.1"/>
    <property type="molecule type" value="Genomic_DNA"/>
</dbReference>
<evidence type="ECO:0000256" key="3">
    <source>
        <dbReference type="ARBA" id="ARBA00002443"/>
    </source>
</evidence>
<keyword evidence="9" id="KW-0378">Hydrolase</keyword>
<dbReference type="SUPFAM" id="SSF53092">
    <property type="entry name" value="Creatinase/prolidase N-terminal domain"/>
    <property type="match status" value="1"/>
</dbReference>
<evidence type="ECO:0000256" key="4">
    <source>
        <dbReference type="ARBA" id="ARBA00008766"/>
    </source>
</evidence>
<keyword evidence="6 16" id="KW-0031">Aminopeptidase</keyword>
<dbReference type="Gene3D" id="3.90.230.10">
    <property type="entry name" value="Creatinase/methionine aminopeptidase superfamily"/>
    <property type="match status" value="1"/>
</dbReference>
<dbReference type="PROSITE" id="PS00491">
    <property type="entry name" value="PROLINE_PEPTIDASE"/>
    <property type="match status" value="1"/>
</dbReference>
<dbReference type="SUPFAM" id="SSF55920">
    <property type="entry name" value="Creatinase/aminopeptidase"/>
    <property type="match status" value="1"/>
</dbReference>
<gene>
    <name evidence="16" type="ORF">EJ03DRAFT_346336</name>
</gene>
<evidence type="ECO:0000256" key="5">
    <source>
        <dbReference type="ARBA" id="ARBA00012574"/>
    </source>
</evidence>
<dbReference type="EC" id="3.4.11.9" evidence="5"/>
<comment type="function">
    <text evidence="3">Catalyzes the removal of a penultimate prolyl residue from the N-termini of peptides.</text>
</comment>
<keyword evidence="8 14" id="KW-0479">Metal-binding</keyword>
<evidence type="ECO:0000256" key="13">
    <source>
        <dbReference type="ARBA" id="ARBA00032413"/>
    </source>
</evidence>
<sequence>MPCRSLLHLCIIPIIGGRRSWKGYIGQPPAFHVDRSFLREVFHEQDVSDKRSQLRHICKIDEYPAEAHARRLADKLKAKDGTIAIAANPSQLYPKSDQLPGQYVTYDIGRDTLKLWLPPIDESQVVWAGRGSTIEEKLEKYDIDEAEYLDPFGSGKDVMRYPLANMVHWLYFHVLKGGSYSGVAEVKLRYALNACRVIKDDHEIGLIKHANQITAEAHLAALRGLHSFTTEAEVDAAYTATCIARHAKEQAYDPIFGSGQNASIFHYSANNGAFRDSQVCVMDAGCDADCYASDVTRTFPLNKAKPGHWPSKEAEKVYHLVEKVQEACIGALGPGRDFIQIVLLARRLTLEGLITLGVLKGKFEDIWKAGTVIGFFPHGLGHHVGLDVHDVSPIPHPPLPSVVAESADLPLTPKFGLPKQFDFAHPALYADGESKLIPTSRLEPGMVITIEPGCYFNRFLLGRFFLNNPAHSKLIDKDVLDRYWKVGGVRIEDDILITRAGIENLTTTPKGEKMLEVIRGGARSARR</sequence>
<evidence type="ECO:0000256" key="6">
    <source>
        <dbReference type="ARBA" id="ARBA00022438"/>
    </source>
</evidence>
<dbReference type="InterPro" id="IPR036005">
    <property type="entry name" value="Creatinase/aminopeptidase-like"/>
</dbReference>
<dbReference type="Pfam" id="PF00557">
    <property type="entry name" value="Peptidase_M24"/>
    <property type="match status" value="1"/>
</dbReference>
<evidence type="ECO:0000256" key="8">
    <source>
        <dbReference type="ARBA" id="ARBA00022723"/>
    </source>
</evidence>
<keyword evidence="10" id="KW-0482">Metalloprotease</keyword>
<evidence type="ECO:0000256" key="11">
    <source>
        <dbReference type="ARBA" id="ARBA00023211"/>
    </source>
</evidence>
<comment type="cofactor">
    <cofactor evidence="2">
        <name>Mn(2+)</name>
        <dbReference type="ChEBI" id="CHEBI:29035"/>
    </cofactor>
</comment>
<feature type="domain" description="Aminopeptidase P N-terminal" evidence="15">
    <location>
        <begin position="63"/>
        <end position="169"/>
    </location>
</feature>
<reference evidence="16" key="1">
    <citation type="journal article" date="2020" name="Stud. Mycol.">
        <title>101 Dothideomycetes genomes: a test case for predicting lifestyles and emergence of pathogens.</title>
        <authorList>
            <person name="Haridas S."/>
            <person name="Albert R."/>
            <person name="Binder M."/>
            <person name="Bloem J."/>
            <person name="Labutti K."/>
            <person name="Salamov A."/>
            <person name="Andreopoulos B."/>
            <person name="Baker S."/>
            <person name="Barry K."/>
            <person name="Bills G."/>
            <person name="Bluhm B."/>
            <person name="Cannon C."/>
            <person name="Castanera R."/>
            <person name="Culley D."/>
            <person name="Daum C."/>
            <person name="Ezra D."/>
            <person name="Gonzalez J."/>
            <person name="Henrissat B."/>
            <person name="Kuo A."/>
            <person name="Liang C."/>
            <person name="Lipzen A."/>
            <person name="Lutzoni F."/>
            <person name="Magnuson J."/>
            <person name="Mondo S."/>
            <person name="Nolan M."/>
            <person name="Ohm R."/>
            <person name="Pangilinan J."/>
            <person name="Park H.-J."/>
            <person name="Ramirez L."/>
            <person name="Alfaro M."/>
            <person name="Sun H."/>
            <person name="Tritt A."/>
            <person name="Yoshinaga Y."/>
            <person name="Zwiers L.-H."/>
            <person name="Turgeon B."/>
            <person name="Goodwin S."/>
            <person name="Spatafora J."/>
            <person name="Crous P."/>
            <person name="Grigoriev I."/>
        </authorList>
    </citation>
    <scope>NUCLEOTIDE SEQUENCE</scope>
    <source>
        <strain evidence="16">CBS 116005</strain>
    </source>
</reference>
<dbReference type="PANTHER" id="PTHR43226:SF3">
    <property type="entry name" value="XAA-PRO AMINOPEPTIDASE AN0832-RELATED"/>
    <property type="match status" value="1"/>
</dbReference>
<dbReference type="InterPro" id="IPR000994">
    <property type="entry name" value="Pept_M24"/>
</dbReference>
<evidence type="ECO:0000256" key="14">
    <source>
        <dbReference type="RuleBase" id="RU000590"/>
    </source>
</evidence>
<dbReference type="InterPro" id="IPR029149">
    <property type="entry name" value="Creatin/AminoP/Spt16_N"/>
</dbReference>
<evidence type="ECO:0000256" key="10">
    <source>
        <dbReference type="ARBA" id="ARBA00023049"/>
    </source>
</evidence>
<evidence type="ECO:0000256" key="2">
    <source>
        <dbReference type="ARBA" id="ARBA00001936"/>
    </source>
</evidence>
<evidence type="ECO:0000256" key="12">
    <source>
        <dbReference type="ARBA" id="ARBA00030849"/>
    </source>
</evidence>
<dbReference type="GO" id="GO:0030145">
    <property type="term" value="F:manganese ion binding"/>
    <property type="evidence" value="ECO:0007669"/>
    <property type="project" value="InterPro"/>
</dbReference>
<dbReference type="GO" id="GO:0006508">
    <property type="term" value="P:proteolysis"/>
    <property type="evidence" value="ECO:0007669"/>
    <property type="project" value="UniProtKB-KW"/>
</dbReference>
<evidence type="ECO:0000256" key="1">
    <source>
        <dbReference type="ARBA" id="ARBA00001424"/>
    </source>
</evidence>
<name>A0A6G1KUL2_9PEZI</name>
<evidence type="ECO:0000313" key="17">
    <source>
        <dbReference type="Proteomes" id="UP000799436"/>
    </source>
</evidence>
<dbReference type="Proteomes" id="UP000799436">
    <property type="component" value="Unassembled WGS sequence"/>
</dbReference>
<dbReference type="Gene3D" id="3.40.350.10">
    <property type="entry name" value="Creatinase/prolidase N-terminal domain"/>
    <property type="match status" value="1"/>
</dbReference>
<dbReference type="AlphaFoldDB" id="A0A6G1KUL2"/>
<keyword evidence="11" id="KW-0464">Manganese</keyword>
<proteinExistence type="inferred from homology"/>
<dbReference type="InterPro" id="IPR007865">
    <property type="entry name" value="Aminopep_P_N"/>
</dbReference>